<protein>
    <recommendedName>
        <fullName evidence="1">Hemerythrin-like domain-containing protein</fullName>
    </recommendedName>
</protein>
<dbReference type="EMBL" id="MSIE01000048">
    <property type="protein sequence ID" value="OLF14861.1"/>
    <property type="molecule type" value="Genomic_DNA"/>
</dbReference>
<evidence type="ECO:0000259" key="1">
    <source>
        <dbReference type="Pfam" id="PF01814"/>
    </source>
</evidence>
<sequence length="178" mass="19633">MLTDQHRAIAALFDEVERGDGTVRREAFERLVRLLAVHETAEEQLVHPLARVTLRSGRAVIDERLAEEHTAKRTLAALEKLGPASPEFSAVLARLRDEVLEHARNEETHEFARLREQVPAVELRALVPLVRAAEAAAPTHPHAGVESATRNALVGPLLSLFDRTKDLAGKAIGKESRT</sequence>
<keyword evidence="3" id="KW-1185">Reference proteome</keyword>
<dbReference type="AlphaFoldDB" id="A0A1Q8CKI0"/>
<evidence type="ECO:0000313" key="3">
    <source>
        <dbReference type="Proteomes" id="UP000185596"/>
    </source>
</evidence>
<dbReference type="InterPro" id="IPR012312">
    <property type="entry name" value="Hemerythrin-like"/>
</dbReference>
<proteinExistence type="predicted"/>
<name>A0A1Q8CKI0_9PSEU</name>
<dbReference type="PANTHER" id="PTHR35585">
    <property type="entry name" value="HHE DOMAIN PROTEIN (AFU_ORTHOLOGUE AFUA_4G00730)"/>
    <property type="match status" value="1"/>
</dbReference>
<dbReference type="Gene3D" id="1.20.120.520">
    <property type="entry name" value="nmb1532 protein domain like"/>
    <property type="match status" value="1"/>
</dbReference>
<dbReference type="PANTHER" id="PTHR35585:SF1">
    <property type="entry name" value="HHE DOMAIN PROTEIN (AFU_ORTHOLOGUE AFUA_4G00730)"/>
    <property type="match status" value="1"/>
</dbReference>
<feature type="domain" description="Hemerythrin-like" evidence="1">
    <location>
        <begin position="2"/>
        <end position="113"/>
    </location>
</feature>
<gene>
    <name evidence="2" type="ORF">BU204_24835</name>
</gene>
<dbReference type="Pfam" id="PF01814">
    <property type="entry name" value="Hemerythrin"/>
    <property type="match status" value="1"/>
</dbReference>
<comment type="caution">
    <text evidence="2">The sequence shown here is derived from an EMBL/GenBank/DDBJ whole genome shotgun (WGS) entry which is preliminary data.</text>
</comment>
<dbReference type="Proteomes" id="UP000185596">
    <property type="component" value="Unassembled WGS sequence"/>
</dbReference>
<accession>A0A1Q8CKI0</accession>
<organism evidence="2 3">
    <name type="scientific">Actinophytocola xanthii</name>
    <dbReference type="NCBI Taxonomy" id="1912961"/>
    <lineage>
        <taxon>Bacteria</taxon>
        <taxon>Bacillati</taxon>
        <taxon>Actinomycetota</taxon>
        <taxon>Actinomycetes</taxon>
        <taxon>Pseudonocardiales</taxon>
        <taxon>Pseudonocardiaceae</taxon>
    </lineage>
</organism>
<reference evidence="2 3" key="1">
    <citation type="submission" date="2016-12" db="EMBL/GenBank/DDBJ databases">
        <title>The draft genome sequence of Actinophytocola sp. 11-183.</title>
        <authorList>
            <person name="Wang W."/>
            <person name="Yuan L."/>
        </authorList>
    </citation>
    <scope>NUCLEOTIDE SEQUENCE [LARGE SCALE GENOMIC DNA]</scope>
    <source>
        <strain evidence="2 3">11-183</strain>
    </source>
</reference>
<evidence type="ECO:0000313" key="2">
    <source>
        <dbReference type="EMBL" id="OLF14861.1"/>
    </source>
</evidence>
<dbReference type="STRING" id="1912961.BU204_24835"/>